<feature type="region of interest" description="Disordered" evidence="6">
    <location>
        <begin position="1"/>
        <end position="34"/>
    </location>
</feature>
<accession>A0A9N9IUB1</accession>
<reference evidence="7" key="1">
    <citation type="submission" date="2021-06" db="EMBL/GenBank/DDBJ databases">
        <authorList>
            <person name="Kallberg Y."/>
            <person name="Tangrot J."/>
            <person name="Rosling A."/>
        </authorList>
    </citation>
    <scope>NUCLEOTIDE SEQUENCE</scope>
    <source>
        <strain evidence="7">IN212</strain>
    </source>
</reference>
<dbReference type="EMBL" id="CAJVPZ010035388">
    <property type="protein sequence ID" value="CAG8748959.1"/>
    <property type="molecule type" value="Genomic_DNA"/>
</dbReference>
<organism evidence="7 8">
    <name type="scientific">Racocetra fulgida</name>
    <dbReference type="NCBI Taxonomy" id="60492"/>
    <lineage>
        <taxon>Eukaryota</taxon>
        <taxon>Fungi</taxon>
        <taxon>Fungi incertae sedis</taxon>
        <taxon>Mucoromycota</taxon>
        <taxon>Glomeromycotina</taxon>
        <taxon>Glomeromycetes</taxon>
        <taxon>Diversisporales</taxon>
        <taxon>Gigasporaceae</taxon>
        <taxon>Racocetra</taxon>
    </lineage>
</organism>
<feature type="compositionally biased region" description="Polar residues" evidence="6">
    <location>
        <begin position="1"/>
        <end position="12"/>
    </location>
</feature>
<feature type="compositionally biased region" description="Low complexity" evidence="6">
    <location>
        <begin position="18"/>
        <end position="28"/>
    </location>
</feature>
<dbReference type="OrthoDB" id="2444743at2759"/>
<dbReference type="AlphaFoldDB" id="A0A9N9IUB1"/>
<dbReference type="InterPro" id="IPR052035">
    <property type="entry name" value="ZnF_BED_domain_contain"/>
</dbReference>
<dbReference type="Proteomes" id="UP000789396">
    <property type="component" value="Unassembled WGS sequence"/>
</dbReference>
<evidence type="ECO:0000313" key="7">
    <source>
        <dbReference type="EMBL" id="CAG8748959.1"/>
    </source>
</evidence>
<comment type="subcellular location">
    <subcellularLocation>
        <location evidence="1">Nucleus</location>
    </subcellularLocation>
</comment>
<dbReference type="SUPFAM" id="SSF140996">
    <property type="entry name" value="Hermes dimerisation domain"/>
    <property type="match status" value="1"/>
</dbReference>
<proteinExistence type="predicted"/>
<feature type="non-terminal residue" evidence="7">
    <location>
        <position position="1"/>
    </location>
</feature>
<dbReference type="GO" id="GO:0005634">
    <property type="term" value="C:nucleus"/>
    <property type="evidence" value="ECO:0007669"/>
    <property type="project" value="UniProtKB-SubCell"/>
</dbReference>
<evidence type="ECO:0000256" key="5">
    <source>
        <dbReference type="ARBA" id="ARBA00023242"/>
    </source>
</evidence>
<keyword evidence="4" id="KW-0862">Zinc</keyword>
<evidence type="ECO:0000256" key="3">
    <source>
        <dbReference type="ARBA" id="ARBA00022771"/>
    </source>
</evidence>
<comment type="caution">
    <text evidence="7">The sequence shown here is derived from an EMBL/GenBank/DDBJ whole genome shotgun (WGS) entry which is preliminary data.</text>
</comment>
<gene>
    <name evidence="7" type="ORF">RFULGI_LOCUS13458</name>
</gene>
<keyword evidence="8" id="KW-1185">Reference proteome</keyword>
<evidence type="ECO:0000313" key="8">
    <source>
        <dbReference type="Proteomes" id="UP000789396"/>
    </source>
</evidence>
<evidence type="ECO:0000256" key="2">
    <source>
        <dbReference type="ARBA" id="ARBA00022723"/>
    </source>
</evidence>
<keyword evidence="5" id="KW-0539">Nucleus</keyword>
<keyword evidence="3" id="KW-0863">Zinc-finger</keyword>
<sequence>MESQEESIYTNETDSESDNNNMTSSTNTLAGEKKDVCQVMIKKKGEDKKCEVEYVHDNSTSNMIAHLRSHNIVDNKKQKSETQQNKQTTLTEIIQSNIPNKSDKQKELNKAVVEWILLDNQPLSAPRKKGFRQIMAKVDPKFHPPSDRVIRNEIAFKRAQINVMERDKLPQSNLISTESYFEEEESGEVNNGV</sequence>
<evidence type="ECO:0000256" key="4">
    <source>
        <dbReference type="ARBA" id="ARBA00022833"/>
    </source>
</evidence>
<evidence type="ECO:0000256" key="1">
    <source>
        <dbReference type="ARBA" id="ARBA00004123"/>
    </source>
</evidence>
<keyword evidence="2" id="KW-0479">Metal-binding</keyword>
<dbReference type="PANTHER" id="PTHR46481:SF10">
    <property type="entry name" value="ZINC FINGER BED DOMAIN-CONTAINING PROTEIN 39"/>
    <property type="match status" value="1"/>
</dbReference>
<dbReference type="PANTHER" id="PTHR46481">
    <property type="entry name" value="ZINC FINGER BED DOMAIN-CONTAINING PROTEIN 4"/>
    <property type="match status" value="1"/>
</dbReference>
<dbReference type="GO" id="GO:0008270">
    <property type="term" value="F:zinc ion binding"/>
    <property type="evidence" value="ECO:0007669"/>
    <property type="project" value="UniProtKB-KW"/>
</dbReference>
<protein>
    <submittedName>
        <fullName evidence="7">3801_t:CDS:1</fullName>
    </submittedName>
</protein>
<name>A0A9N9IUB1_9GLOM</name>
<evidence type="ECO:0000256" key="6">
    <source>
        <dbReference type="SAM" id="MobiDB-lite"/>
    </source>
</evidence>